<keyword evidence="5 9" id="KW-0067">ATP-binding</keyword>
<dbReference type="SUPFAM" id="SSF47323">
    <property type="entry name" value="Anticodon-binding domain of a subclass of class I aminoacyl-tRNA synthetases"/>
    <property type="match status" value="1"/>
</dbReference>
<evidence type="ECO:0000259" key="12">
    <source>
        <dbReference type="Pfam" id="PF08264"/>
    </source>
</evidence>
<dbReference type="Gene3D" id="1.10.730.10">
    <property type="entry name" value="Isoleucyl-tRNA Synthetase, Domain 1"/>
    <property type="match status" value="1"/>
</dbReference>
<dbReference type="FunFam" id="3.40.50.620:FF:000060">
    <property type="entry name" value="Leucine--tRNA ligase"/>
    <property type="match status" value="1"/>
</dbReference>
<dbReference type="CDD" id="cd00812">
    <property type="entry name" value="LeuRS_core"/>
    <property type="match status" value="1"/>
</dbReference>
<dbReference type="AlphaFoldDB" id="A0A2M6XCC3"/>
<evidence type="ECO:0000313" key="14">
    <source>
        <dbReference type="EMBL" id="PIU03322.1"/>
    </source>
</evidence>
<evidence type="ECO:0000259" key="11">
    <source>
        <dbReference type="Pfam" id="PF00133"/>
    </source>
</evidence>
<feature type="binding site" evidence="9">
    <location>
        <position position="626"/>
    </location>
    <ligand>
        <name>ATP</name>
        <dbReference type="ChEBI" id="CHEBI:30616"/>
    </ligand>
</feature>
<dbReference type="Pfam" id="PF08264">
    <property type="entry name" value="Anticodon_1"/>
    <property type="match status" value="1"/>
</dbReference>
<evidence type="ECO:0000256" key="3">
    <source>
        <dbReference type="ARBA" id="ARBA00022598"/>
    </source>
</evidence>
<evidence type="ECO:0000256" key="8">
    <source>
        <dbReference type="ARBA" id="ARBA00047469"/>
    </source>
</evidence>
<dbReference type="Gene3D" id="3.10.20.590">
    <property type="match status" value="1"/>
</dbReference>
<dbReference type="Pfam" id="PF00133">
    <property type="entry name" value="tRNA-synt_1"/>
    <property type="match status" value="2"/>
</dbReference>
<evidence type="ECO:0000313" key="15">
    <source>
        <dbReference type="Proteomes" id="UP000228996"/>
    </source>
</evidence>
<feature type="domain" description="Aminoacyl-tRNA synthetase class Ia" evidence="11">
    <location>
        <begin position="12"/>
        <end position="219"/>
    </location>
</feature>
<dbReference type="InterPro" id="IPR009080">
    <property type="entry name" value="tRNAsynth_Ia_anticodon-bd"/>
</dbReference>
<keyword evidence="2 9" id="KW-0963">Cytoplasm</keyword>
<evidence type="ECO:0000256" key="6">
    <source>
        <dbReference type="ARBA" id="ARBA00022917"/>
    </source>
</evidence>
<dbReference type="GO" id="GO:0005524">
    <property type="term" value="F:ATP binding"/>
    <property type="evidence" value="ECO:0007669"/>
    <property type="project" value="UniProtKB-UniRule"/>
</dbReference>
<dbReference type="EMBL" id="PEYO01000018">
    <property type="protein sequence ID" value="PIU03322.1"/>
    <property type="molecule type" value="Genomic_DNA"/>
</dbReference>
<dbReference type="SUPFAM" id="SSF50677">
    <property type="entry name" value="ValRS/IleRS/LeuRS editing domain"/>
    <property type="match status" value="1"/>
</dbReference>
<proteinExistence type="inferred from homology"/>
<name>A0A2M6XCC3_9BACT</name>
<dbReference type="HAMAP" id="MF_00049_B">
    <property type="entry name" value="Leu_tRNA_synth_B"/>
    <property type="match status" value="1"/>
</dbReference>
<dbReference type="InterPro" id="IPR014729">
    <property type="entry name" value="Rossmann-like_a/b/a_fold"/>
</dbReference>
<evidence type="ECO:0000256" key="5">
    <source>
        <dbReference type="ARBA" id="ARBA00022840"/>
    </source>
</evidence>
<organism evidence="14 15">
    <name type="scientific">Candidatus Shapirobacteria bacterium CG08_land_8_20_14_0_20_39_18</name>
    <dbReference type="NCBI Taxonomy" id="1974883"/>
    <lineage>
        <taxon>Bacteria</taxon>
        <taxon>Candidatus Shapironibacteriota</taxon>
    </lineage>
</organism>
<evidence type="ECO:0000259" key="13">
    <source>
        <dbReference type="Pfam" id="PF13603"/>
    </source>
</evidence>
<dbReference type="PROSITE" id="PS00178">
    <property type="entry name" value="AA_TRNA_LIGASE_I"/>
    <property type="match status" value="1"/>
</dbReference>
<protein>
    <recommendedName>
        <fullName evidence="9">Leucine--tRNA ligase</fullName>
        <ecNumber evidence="9">6.1.1.4</ecNumber>
    </recommendedName>
    <alternativeName>
        <fullName evidence="9">Leucyl-tRNA synthetase</fullName>
        <shortName evidence="9">LeuRS</shortName>
    </alternativeName>
</protein>
<dbReference type="GO" id="GO:0006429">
    <property type="term" value="P:leucyl-tRNA aminoacylation"/>
    <property type="evidence" value="ECO:0007669"/>
    <property type="project" value="UniProtKB-UniRule"/>
</dbReference>
<comment type="similarity">
    <text evidence="1 9 10">Belongs to the class-I aminoacyl-tRNA synthetase family.</text>
</comment>
<dbReference type="InterPro" id="IPR001412">
    <property type="entry name" value="aa-tRNA-synth_I_CS"/>
</dbReference>
<feature type="short sequence motif" description="'KMSKS' region" evidence="9">
    <location>
        <begin position="623"/>
        <end position="627"/>
    </location>
</feature>
<dbReference type="PRINTS" id="PR00985">
    <property type="entry name" value="TRNASYNTHLEU"/>
</dbReference>
<dbReference type="InterPro" id="IPR002302">
    <property type="entry name" value="Leu-tRNA-ligase"/>
</dbReference>
<dbReference type="GO" id="GO:0005829">
    <property type="term" value="C:cytosol"/>
    <property type="evidence" value="ECO:0007669"/>
    <property type="project" value="TreeGrafter"/>
</dbReference>
<dbReference type="CDD" id="cd07958">
    <property type="entry name" value="Anticodon_Ia_Leu_BEm"/>
    <property type="match status" value="1"/>
</dbReference>
<evidence type="ECO:0000256" key="4">
    <source>
        <dbReference type="ARBA" id="ARBA00022741"/>
    </source>
</evidence>
<evidence type="ECO:0000256" key="2">
    <source>
        <dbReference type="ARBA" id="ARBA00022490"/>
    </source>
</evidence>
<keyword evidence="4 9" id="KW-0547">Nucleotide-binding</keyword>
<accession>A0A2M6XCC3</accession>
<evidence type="ECO:0000256" key="9">
    <source>
        <dbReference type="HAMAP-Rule" id="MF_00049"/>
    </source>
</evidence>
<comment type="caution">
    <text evidence="14">The sequence shown here is derived from an EMBL/GenBank/DDBJ whole genome shotgun (WGS) entry which is preliminary data.</text>
</comment>
<dbReference type="Pfam" id="PF13603">
    <property type="entry name" value="tRNA-synt_1_2"/>
    <property type="match status" value="1"/>
</dbReference>
<dbReference type="InterPro" id="IPR025709">
    <property type="entry name" value="Leu_tRNA-synth_edit"/>
</dbReference>
<gene>
    <name evidence="9" type="primary">leuS</name>
    <name evidence="14" type="ORF">COT44_03805</name>
</gene>
<sequence length="861" mass="98136">MEKYNPSEFESKWVKVWDEAGIYKAKDFDSKPKKYILFEFPYPSGERLHVGHGRSYTALDAMARKYRMQGYNVLLPIGWDAFGLPAENYAIKMGVNPAVTTKENVANAKAQVKSWGVSIDWDREINTTDPKYYKWTQWIFLKLLEKGLAYQSEVAVNWCPFCKTNLADEEVLADGTHERCSNQTERRMQKQWVLKITAYAERLLEDLKTVNYLPKIRIQQENWIGKSEGVHLKFELKGHPERSEGSSLTVFTTAIDTVFGATFMVIAPEYAQNLHELIPANSQKTVTEYIKNALKKSELERQTQDKTKTGVDTGIKVINPLSGKEIPVFVADYVLSNYGTGAVMGVPGHDTRDFEFAQKYSLPVIIVIKPEENEVIDFWDYNKIKEYRGKSILINSGKYDGMTAKEAKEKLVNELVEKGIGEKTVNFHLRDWVFSRQHYWGEPIPVLHCPKCGIVPIPEDQLPVKLPYVEKYQPTGTGESPLAQMTDWVNTTCPKCGGPAKRETDTMPNWAGSNWYFLGYLITGHPERSEGSSSGVSGRTVWYIPSLDSSVSPQNDIFSENKDIFEYWMPVDLYNGGMEHTTLHLLYSRFIYKFLYDIGVVPTSEPYARRTSHGMVLGPNGEKMSKSRGNVINPDETIKAYGSDTFRLYESFMGPFDQTIAWSEEGVEGCYRFLRRVWVLASQGDALRNQTSQSLKRALAKTIKKVGEDIDKMKFNTAVAAMMELVNAWTADKNGLSNEDLKKFLLILAPFAPFITEELWQRDVESLNSGNLDVKNSNRWSIHQQSWPKFDPKLIEDEETIIVIQVNGKVRSQIRAGSKMREARSEIEALAKSNDRVLKYLEGKEIKKVIFVPGKLINFVI</sequence>
<evidence type="ECO:0000256" key="7">
    <source>
        <dbReference type="ARBA" id="ARBA00023146"/>
    </source>
</evidence>
<dbReference type="InterPro" id="IPR013155">
    <property type="entry name" value="M/V/L/I-tRNA-synth_anticd-bd"/>
</dbReference>
<evidence type="ECO:0000256" key="10">
    <source>
        <dbReference type="RuleBase" id="RU363035"/>
    </source>
</evidence>
<keyword evidence="7 9" id="KW-0030">Aminoacyl-tRNA synthetase</keyword>
<keyword evidence="6 9" id="KW-0648">Protein biosynthesis</keyword>
<dbReference type="InterPro" id="IPR009008">
    <property type="entry name" value="Val/Leu/Ile-tRNA-synth_edit"/>
</dbReference>
<feature type="domain" description="Leucyl-tRNA synthetase editing" evidence="13">
    <location>
        <begin position="221"/>
        <end position="415"/>
    </location>
</feature>
<dbReference type="Gene3D" id="3.40.50.620">
    <property type="entry name" value="HUPs"/>
    <property type="match status" value="2"/>
</dbReference>
<dbReference type="FunFam" id="1.10.730.10:FF:000002">
    <property type="entry name" value="Leucine--tRNA ligase"/>
    <property type="match status" value="1"/>
</dbReference>
<keyword evidence="3 9" id="KW-0436">Ligase</keyword>
<dbReference type="PANTHER" id="PTHR43740:SF2">
    <property type="entry name" value="LEUCINE--TRNA LIGASE, MITOCHONDRIAL"/>
    <property type="match status" value="1"/>
</dbReference>
<reference evidence="15" key="1">
    <citation type="submission" date="2017-09" db="EMBL/GenBank/DDBJ databases">
        <title>Depth-based differentiation of microbial function through sediment-hosted aquifers and enrichment of novel symbionts in the deep terrestrial subsurface.</title>
        <authorList>
            <person name="Probst A.J."/>
            <person name="Ladd B."/>
            <person name="Jarett J.K."/>
            <person name="Geller-Mcgrath D.E."/>
            <person name="Sieber C.M.K."/>
            <person name="Emerson J.B."/>
            <person name="Anantharaman K."/>
            <person name="Thomas B.C."/>
            <person name="Malmstrom R."/>
            <person name="Stieglmeier M."/>
            <person name="Klingl A."/>
            <person name="Woyke T."/>
            <person name="Ryan C.M."/>
            <person name="Banfield J.F."/>
        </authorList>
    </citation>
    <scope>NUCLEOTIDE SEQUENCE [LARGE SCALE GENOMIC DNA]</scope>
</reference>
<dbReference type="Proteomes" id="UP000228996">
    <property type="component" value="Unassembled WGS sequence"/>
</dbReference>
<comment type="caution">
    <text evidence="9">Lacks conserved residue(s) required for the propagation of feature annotation.</text>
</comment>
<comment type="catalytic activity">
    <reaction evidence="8 9">
        <text>tRNA(Leu) + L-leucine + ATP = L-leucyl-tRNA(Leu) + AMP + diphosphate</text>
        <dbReference type="Rhea" id="RHEA:11688"/>
        <dbReference type="Rhea" id="RHEA-COMP:9613"/>
        <dbReference type="Rhea" id="RHEA-COMP:9622"/>
        <dbReference type="ChEBI" id="CHEBI:30616"/>
        <dbReference type="ChEBI" id="CHEBI:33019"/>
        <dbReference type="ChEBI" id="CHEBI:57427"/>
        <dbReference type="ChEBI" id="CHEBI:78442"/>
        <dbReference type="ChEBI" id="CHEBI:78494"/>
        <dbReference type="ChEBI" id="CHEBI:456215"/>
        <dbReference type="EC" id="6.1.1.4"/>
    </reaction>
</comment>
<feature type="domain" description="Methionyl/Valyl/Leucyl/Isoleucyl-tRNA synthetase anticodon-binding" evidence="12">
    <location>
        <begin position="697"/>
        <end position="820"/>
    </location>
</feature>
<dbReference type="PANTHER" id="PTHR43740">
    <property type="entry name" value="LEUCYL-TRNA SYNTHETASE"/>
    <property type="match status" value="1"/>
</dbReference>
<dbReference type="InterPro" id="IPR002300">
    <property type="entry name" value="aa-tRNA-synth_Ia"/>
</dbReference>
<dbReference type="NCBIfam" id="TIGR00396">
    <property type="entry name" value="leuS_bact"/>
    <property type="match status" value="1"/>
</dbReference>
<dbReference type="GO" id="GO:0002161">
    <property type="term" value="F:aminoacyl-tRNA deacylase activity"/>
    <property type="evidence" value="ECO:0007669"/>
    <property type="project" value="InterPro"/>
</dbReference>
<dbReference type="SUPFAM" id="SSF52374">
    <property type="entry name" value="Nucleotidylyl transferase"/>
    <property type="match status" value="1"/>
</dbReference>
<dbReference type="GO" id="GO:0004823">
    <property type="term" value="F:leucine-tRNA ligase activity"/>
    <property type="evidence" value="ECO:0007669"/>
    <property type="project" value="UniProtKB-UniRule"/>
</dbReference>
<dbReference type="EC" id="6.1.1.4" evidence="9"/>
<evidence type="ECO:0000256" key="1">
    <source>
        <dbReference type="ARBA" id="ARBA00005594"/>
    </source>
</evidence>
<comment type="subcellular location">
    <subcellularLocation>
        <location evidence="9">Cytoplasm</location>
    </subcellularLocation>
</comment>
<feature type="domain" description="Aminoacyl-tRNA synthetase class Ia" evidence="11">
    <location>
        <begin position="560"/>
        <end position="650"/>
    </location>
</feature>